<dbReference type="InterPro" id="IPR046829">
    <property type="entry name" value="Calmod_bind_C"/>
</dbReference>
<proteinExistence type="inferred from homology"/>
<dbReference type="Pfam" id="PF20451">
    <property type="entry name" value="Calmod_bind_M"/>
    <property type="match status" value="1"/>
</dbReference>
<feature type="domain" description="Calmodulin binding protein-like N-terminal" evidence="8">
    <location>
        <begin position="90"/>
        <end position="237"/>
    </location>
</feature>
<gene>
    <name evidence="12" type="primary">LOC115751250</name>
</gene>
<evidence type="ECO:0000259" key="8">
    <source>
        <dbReference type="Pfam" id="PF07887"/>
    </source>
</evidence>
<dbReference type="Pfam" id="PF20452">
    <property type="entry name" value="Calmod_bind_C"/>
    <property type="match status" value="1"/>
</dbReference>
<dbReference type="RefSeq" id="XP_048136389.1">
    <property type="nucleotide sequence ID" value="XM_048280432.1"/>
</dbReference>
<evidence type="ECO:0000256" key="5">
    <source>
        <dbReference type="ARBA" id="ARBA00023159"/>
    </source>
</evidence>
<evidence type="ECO:0000256" key="7">
    <source>
        <dbReference type="ARBA" id="ARBA00023242"/>
    </source>
</evidence>
<dbReference type="Pfam" id="PF07887">
    <property type="entry name" value="Calmodulin_bind"/>
    <property type="match status" value="1"/>
</dbReference>
<evidence type="ECO:0000313" key="11">
    <source>
        <dbReference type="Proteomes" id="UP000827889"/>
    </source>
</evidence>
<reference evidence="12" key="1">
    <citation type="submission" date="2025-08" db="UniProtKB">
        <authorList>
            <consortium name="RefSeq"/>
        </authorList>
    </citation>
    <scope>IDENTIFICATION</scope>
    <source>
        <tissue evidence="12">Leaf</tissue>
    </source>
</reference>
<dbReference type="PANTHER" id="PTHR31713:SF43">
    <property type="entry name" value="CALMODULIN-BINDING PROTEIN 60 G"/>
    <property type="match status" value="1"/>
</dbReference>
<evidence type="ECO:0000256" key="6">
    <source>
        <dbReference type="ARBA" id="ARBA00023163"/>
    </source>
</evidence>
<sequence length="587" mass="65595">MLKRQLPEEEREGGSGFSARGSRRRLNINYLRNVTGGLSPDEFASVLEPLFRKVVSEEVERAISRFLDPSLSLYRRALSIPVGTSEESSLRLQFVTKLPATIFTSSQIEAEDGTPLMIELVDGRTNQRVTSGPLSSVKLEIVVLNGDFGSEEGEDWTEKDFSCNIIREREGKRPLITGELTVVLQGGIGCLRNLIITDNSSWMRSRKFSLGARAVQKVSAEGRIREARSETFVVKDHRGELNKKHHPPSLSDEVWRLEKVAKDGALHKRMTSRRINTVQDFLQLYEADASSLRNILGNGIANRIWETIVKHASTCVFDNNKMYSYYPASNKTSILFNSILKVVQATLDGQTYQSLDKLTHSQKILVQNLKWQAYNNKNQWVPLDALPSITPPRALTNLHTEPLVGLSPPLHHLDYTVLNQDRPEVTPEFYYSLASASHCYNVTEDRQFDCLGPQSHVTAKIFDPNIANSLARQDCSSSFSAGESSNNPAHSQGPFAPNINLSPEELFKVPSPIPGNLMWTPNHTFIIESSSGADLGICPSGTGFGIHKSRISRPRAAWCKIRAMVKWGSVRRIVAAKRAAMFNFPNY</sequence>
<comment type="similarity">
    <text evidence="2">Belongs to the plant ACBP60 protein family.</text>
</comment>
<keyword evidence="5" id="KW-0010">Activator</keyword>
<keyword evidence="6" id="KW-0804">Transcription</keyword>
<evidence type="ECO:0000259" key="9">
    <source>
        <dbReference type="Pfam" id="PF20451"/>
    </source>
</evidence>
<dbReference type="InterPro" id="IPR046830">
    <property type="entry name" value="Calmod_bind_M"/>
</dbReference>
<evidence type="ECO:0000313" key="12">
    <source>
        <dbReference type="RefSeq" id="XP_048136389.1"/>
    </source>
</evidence>
<name>A0ABM3HIG3_9MYRT</name>
<evidence type="ECO:0000256" key="4">
    <source>
        <dbReference type="ARBA" id="ARBA00023125"/>
    </source>
</evidence>
<dbReference type="InterPro" id="IPR046831">
    <property type="entry name" value="Calmodulin_bind_N"/>
</dbReference>
<accession>A0ABM3HIG3</accession>
<feature type="domain" description="Calmodulin binding protein central" evidence="9">
    <location>
        <begin position="250"/>
        <end position="315"/>
    </location>
</feature>
<keyword evidence="7" id="KW-0539">Nucleus</keyword>
<keyword evidence="4" id="KW-0238">DNA-binding</keyword>
<organism evidence="11 12">
    <name type="scientific">Rhodamnia argentea</name>
    <dbReference type="NCBI Taxonomy" id="178133"/>
    <lineage>
        <taxon>Eukaryota</taxon>
        <taxon>Viridiplantae</taxon>
        <taxon>Streptophyta</taxon>
        <taxon>Embryophyta</taxon>
        <taxon>Tracheophyta</taxon>
        <taxon>Spermatophyta</taxon>
        <taxon>Magnoliopsida</taxon>
        <taxon>eudicotyledons</taxon>
        <taxon>Gunneridae</taxon>
        <taxon>Pentapetalae</taxon>
        <taxon>rosids</taxon>
        <taxon>malvids</taxon>
        <taxon>Myrtales</taxon>
        <taxon>Myrtaceae</taxon>
        <taxon>Myrtoideae</taxon>
        <taxon>Myrteae</taxon>
        <taxon>Australasian group</taxon>
        <taxon>Rhodamnia</taxon>
    </lineage>
</organism>
<protein>
    <submittedName>
        <fullName evidence="12">Calmodulin-binding protein 60 B-like isoform X1</fullName>
    </submittedName>
</protein>
<dbReference type="Proteomes" id="UP000827889">
    <property type="component" value="Chromosome 6"/>
</dbReference>
<evidence type="ECO:0000259" key="10">
    <source>
        <dbReference type="Pfam" id="PF20452"/>
    </source>
</evidence>
<dbReference type="InterPro" id="IPR012416">
    <property type="entry name" value="CBP60"/>
</dbReference>
<feature type="domain" description="Calmodulin binding protein C-terminal" evidence="10">
    <location>
        <begin position="321"/>
        <end position="380"/>
    </location>
</feature>
<keyword evidence="3" id="KW-0805">Transcription regulation</keyword>
<keyword evidence="11" id="KW-1185">Reference proteome</keyword>
<evidence type="ECO:0000256" key="2">
    <source>
        <dbReference type="ARBA" id="ARBA00007214"/>
    </source>
</evidence>
<evidence type="ECO:0000256" key="1">
    <source>
        <dbReference type="ARBA" id="ARBA00004123"/>
    </source>
</evidence>
<comment type="subcellular location">
    <subcellularLocation>
        <location evidence="1">Nucleus</location>
    </subcellularLocation>
</comment>
<dbReference type="PANTHER" id="PTHR31713">
    <property type="entry name" value="OS02G0177800 PROTEIN"/>
    <property type="match status" value="1"/>
</dbReference>
<dbReference type="GeneID" id="115751250"/>
<evidence type="ECO:0000256" key="3">
    <source>
        <dbReference type="ARBA" id="ARBA00023015"/>
    </source>
</evidence>